<evidence type="ECO:0000313" key="2">
    <source>
        <dbReference type="Proteomes" id="UP001281147"/>
    </source>
</evidence>
<evidence type="ECO:0000313" key="1">
    <source>
        <dbReference type="EMBL" id="KAK3708055.1"/>
    </source>
</evidence>
<accession>A0ACC3N2W7</accession>
<name>A0ACC3N2W7_9PEZI</name>
<sequence length="583" mass="64594">MSFLMDPRLTELQYHEAPNDYLLQPQSLPFAVLAQHSSMSETFPPRQVESGDRSNFASLPNSQAGISSFSPPCFSIRPHFDDLATLEKALSCGTSVISNNNPDEAGTRCIGPIYLQRRPGAVSQPTRVSCYKFQFLIDGSGTLTTFRYSTRDNLLEKINDFVLKHGLGEDLIMPIRLVVEAALGTPAEAGWNMCLGDFCDHHPHNEGTTQPCSSRQQSSSGGPDWAYHQASDEVGSIYQAEYRSHTDNVQVSFGRKLRYTEDDDEETQILAELSSEWRQFAVKQFMQLSFTSVLPQLGESIFAKVAASIASATLASVAQSFHVGGTDCQCEVEDALYHEGFQMDLRKGLMTVLPAIGHRTPKMYELRARYTFELLNRAMTAMKMPVEALLPYMLQDDRSIKAAACIQSSLDKMSGNHAEFVGAWCWEGILCKLCPPAPPSINTAFIGRPGNPGQSRTNSTEMTIVIEDDGSRNGEVRQPNSQGSLTDCRTDGTTKTNRPSRRKQAKAVNYDTKRHPQDDDIPGCESDRLAEVRRNKKRRVDQATAEDHCNTDLPQREQRLIDVESAIEEGTAGTVLASNSNLD</sequence>
<keyword evidence="2" id="KW-1185">Reference proteome</keyword>
<organism evidence="1 2">
    <name type="scientific">Vermiconidia calcicola</name>
    <dbReference type="NCBI Taxonomy" id="1690605"/>
    <lineage>
        <taxon>Eukaryota</taxon>
        <taxon>Fungi</taxon>
        <taxon>Dikarya</taxon>
        <taxon>Ascomycota</taxon>
        <taxon>Pezizomycotina</taxon>
        <taxon>Dothideomycetes</taxon>
        <taxon>Dothideomycetidae</taxon>
        <taxon>Mycosphaerellales</taxon>
        <taxon>Extremaceae</taxon>
        <taxon>Vermiconidia</taxon>
    </lineage>
</organism>
<gene>
    <name evidence="1" type="ORF">LTR37_011748</name>
</gene>
<reference evidence="1" key="1">
    <citation type="submission" date="2023-07" db="EMBL/GenBank/DDBJ databases">
        <title>Black Yeasts Isolated from many extreme environments.</title>
        <authorList>
            <person name="Coleine C."/>
            <person name="Stajich J.E."/>
            <person name="Selbmann L."/>
        </authorList>
    </citation>
    <scope>NUCLEOTIDE SEQUENCE</scope>
    <source>
        <strain evidence="1">CCFEE 5714</strain>
    </source>
</reference>
<protein>
    <submittedName>
        <fullName evidence="1">Uncharacterized protein</fullName>
    </submittedName>
</protein>
<dbReference type="Proteomes" id="UP001281147">
    <property type="component" value="Unassembled WGS sequence"/>
</dbReference>
<proteinExistence type="predicted"/>
<comment type="caution">
    <text evidence="1">The sequence shown here is derived from an EMBL/GenBank/DDBJ whole genome shotgun (WGS) entry which is preliminary data.</text>
</comment>
<dbReference type="EMBL" id="JAUTXU010000104">
    <property type="protein sequence ID" value="KAK3708055.1"/>
    <property type="molecule type" value="Genomic_DNA"/>
</dbReference>